<evidence type="ECO:0000256" key="1">
    <source>
        <dbReference type="SAM" id="MobiDB-lite"/>
    </source>
</evidence>
<comment type="caution">
    <text evidence="2">The sequence shown here is derived from an EMBL/GenBank/DDBJ whole genome shotgun (WGS) entry which is preliminary data.</text>
</comment>
<gene>
    <name evidence="2" type="ORF">DYB35_008413</name>
    <name evidence="3" type="ORF">DYB37_008213</name>
</gene>
<dbReference type="AlphaFoldDB" id="A0A3R6X6P8"/>
<name>A0A3R6X6P8_APHAT</name>
<evidence type="ECO:0000313" key="2">
    <source>
        <dbReference type="EMBL" id="RHY99802.1"/>
    </source>
</evidence>
<dbReference type="EMBL" id="QUTG01001339">
    <property type="protein sequence ID" value="RHY99802.1"/>
    <property type="molecule type" value="Genomic_DNA"/>
</dbReference>
<proteinExistence type="predicted"/>
<feature type="compositionally biased region" description="Basic residues" evidence="1">
    <location>
        <begin position="230"/>
        <end position="242"/>
    </location>
</feature>
<reference evidence="4 5" key="1">
    <citation type="submission" date="2018-08" db="EMBL/GenBank/DDBJ databases">
        <title>Aphanomyces genome sequencing and annotation.</title>
        <authorList>
            <person name="Minardi D."/>
            <person name="Oidtmann B."/>
            <person name="Van Der Giezen M."/>
            <person name="Studholme D.J."/>
        </authorList>
    </citation>
    <scope>NUCLEOTIDE SEQUENCE [LARGE SCALE GENOMIC DNA]</scope>
    <source>
        <strain evidence="3 4">Da</strain>
        <strain evidence="2 5">Sv</strain>
    </source>
</reference>
<feature type="region of interest" description="Disordered" evidence="1">
    <location>
        <begin position="148"/>
        <end position="242"/>
    </location>
</feature>
<feature type="compositionally biased region" description="Basic and acidic residues" evidence="1">
    <location>
        <begin position="164"/>
        <end position="179"/>
    </location>
</feature>
<evidence type="ECO:0000313" key="3">
    <source>
        <dbReference type="EMBL" id="RHZ31449.1"/>
    </source>
</evidence>
<dbReference type="Proteomes" id="UP000285430">
    <property type="component" value="Unassembled WGS sequence"/>
</dbReference>
<feature type="compositionally biased region" description="Basic and acidic residues" evidence="1">
    <location>
        <begin position="189"/>
        <end position="224"/>
    </location>
</feature>
<accession>A0A3R6X6P8</accession>
<evidence type="ECO:0000313" key="5">
    <source>
        <dbReference type="Proteomes" id="UP000285712"/>
    </source>
</evidence>
<protein>
    <submittedName>
        <fullName evidence="2">Uncharacterized protein</fullName>
    </submittedName>
</protein>
<dbReference type="EMBL" id="QUTH01001187">
    <property type="protein sequence ID" value="RHZ31449.1"/>
    <property type="molecule type" value="Genomic_DNA"/>
</dbReference>
<dbReference type="VEuPathDB" id="FungiDB:H257_17794"/>
<feature type="compositionally biased region" description="Low complexity" evidence="1">
    <location>
        <begin position="149"/>
        <end position="163"/>
    </location>
</feature>
<dbReference type="Proteomes" id="UP000285712">
    <property type="component" value="Unassembled WGS sequence"/>
</dbReference>
<evidence type="ECO:0000313" key="4">
    <source>
        <dbReference type="Proteomes" id="UP000285430"/>
    </source>
</evidence>
<organism evidence="2 5">
    <name type="scientific">Aphanomyces astaci</name>
    <name type="common">Crayfish plague agent</name>
    <dbReference type="NCBI Taxonomy" id="112090"/>
    <lineage>
        <taxon>Eukaryota</taxon>
        <taxon>Sar</taxon>
        <taxon>Stramenopiles</taxon>
        <taxon>Oomycota</taxon>
        <taxon>Saprolegniomycetes</taxon>
        <taxon>Saprolegniales</taxon>
        <taxon>Verrucalvaceae</taxon>
        <taxon>Aphanomyces</taxon>
    </lineage>
</organism>
<sequence>MAGLLPKAPPCRLRDRLLNAPPSHHRLHLLEANSKMPTPAAKATVVAGMMDTLEATVEIALATKTVEEEMWKEVHVLPAGTLWTTADVIGEAQIDPPAATIANHTSLAPTDIASIRNVAVKDPNAAVTTTPIHVTEMPAMVARIPPAPTAAATTGTGALTRYGRSSDARSSRDFDRDSGYGRTESSRGGSDRRDDGYGRTESSRGSDRRDDGYGRSSRRDDDKLPSSNGRRSRSRSRERRGY</sequence>